<dbReference type="KEGG" id="eiv:EIN_375200"/>
<reference evidence="2 3" key="1">
    <citation type="submission" date="2012-10" db="EMBL/GenBank/DDBJ databases">
        <authorList>
            <person name="Zafar N."/>
            <person name="Inman J."/>
            <person name="Hall N."/>
            <person name="Lorenzi H."/>
            <person name="Caler E."/>
        </authorList>
    </citation>
    <scope>NUCLEOTIDE SEQUENCE [LARGE SCALE GENOMIC DNA]</scope>
    <source>
        <strain evidence="2 3">IP1</strain>
    </source>
</reference>
<gene>
    <name evidence="2" type="ORF">EIN_375200</name>
</gene>
<dbReference type="InterPro" id="IPR025209">
    <property type="entry name" value="DUF4209"/>
</dbReference>
<evidence type="ECO:0000313" key="3">
    <source>
        <dbReference type="Proteomes" id="UP000014680"/>
    </source>
</evidence>
<dbReference type="AlphaFoldDB" id="A0A0A1TU50"/>
<dbReference type="PANTHER" id="PTHR31701:SF2">
    <property type="entry name" value="ENDOPLASMIC RETICULUM MEMBRANE-ASSOCIATED RNA DEGRADATION PROTEIN"/>
    <property type="match status" value="1"/>
</dbReference>
<dbReference type="VEuPathDB" id="AmoebaDB:EIN_375200"/>
<dbReference type="RefSeq" id="XP_004182781.1">
    <property type="nucleotide sequence ID" value="XM_004182733.1"/>
</dbReference>
<dbReference type="EMBL" id="KB207268">
    <property type="protein sequence ID" value="ELP83435.1"/>
    <property type="molecule type" value="Genomic_DNA"/>
</dbReference>
<dbReference type="OrthoDB" id="49386at2759"/>
<evidence type="ECO:0000259" key="1">
    <source>
        <dbReference type="Pfam" id="PF13910"/>
    </source>
</evidence>
<proteinExistence type="predicted"/>
<dbReference type="OMA" id="YYTTMDV"/>
<sequence length="557" mass="63726">MSLTSDQRISYDEFIHYIRNKEDIHTLSVLYLSPEVSSIINSSKLSFSNPNTAIIKLSPALQKLFSLPQGDVTHPLFKEVDNVTVFRDEDDSVQSVLADSPSPSVFSQFFPALYALPFPKCPISVVTLSLWICTKIEKMLTSLHKSSTNIPLPRTLSETLRVMQSQNYLSRNLLSFCTLIIGPPISLNLRNLLWHGFLEESDIFPSFGLLVVLYQSLEKECQVTLDFKKFSPQMDEFFNANFKIPFDVLKGNIEECPLLDTVRKREIINSFTGEIEINGTSGQLSGIFRLVVELENLLRVAFIAVNDVETMYGQANYSKYYTTMDVLLQEFVVSNSGGLIVNRPSTINEIKASKYKNSAKFSDIETQKILSEEKITKKKNVLIEVLSEKIVGILNDVFLYEGGIKLRDCLSHGEYTIEELPKNVVDVLGFLYFVVIEKMDNWFYGKVKTCERCEEVVNNVFARGVMFHPLSYFIRMKNVFLEKIEKTKTYLENFGLNDEKFEDYKSYKPKRLLSLNVKVECDNLCTALERIEKRNDIFGSPLFLSNVCFNLSSQHLQ</sequence>
<keyword evidence="3" id="KW-1185">Reference proteome</keyword>
<feature type="domain" description="DUF4209" evidence="1">
    <location>
        <begin position="145"/>
        <end position="211"/>
    </location>
</feature>
<name>A0A0A1TU50_ENTIV</name>
<organism evidence="2 3">
    <name type="scientific">Entamoeba invadens IP1</name>
    <dbReference type="NCBI Taxonomy" id="370355"/>
    <lineage>
        <taxon>Eukaryota</taxon>
        <taxon>Amoebozoa</taxon>
        <taxon>Evosea</taxon>
        <taxon>Archamoebae</taxon>
        <taxon>Mastigamoebida</taxon>
        <taxon>Entamoebidae</taxon>
        <taxon>Entamoeba</taxon>
    </lineage>
</organism>
<dbReference type="Proteomes" id="UP000014680">
    <property type="component" value="Unassembled WGS sequence"/>
</dbReference>
<dbReference type="InterPro" id="IPR039635">
    <property type="entry name" value="ERMARD"/>
</dbReference>
<accession>A0A0A1TU50</accession>
<protein>
    <recommendedName>
        <fullName evidence="1">DUF4209 domain-containing protein</fullName>
    </recommendedName>
</protein>
<evidence type="ECO:0000313" key="2">
    <source>
        <dbReference type="EMBL" id="ELP83435.1"/>
    </source>
</evidence>
<dbReference type="GeneID" id="14882497"/>
<dbReference type="Pfam" id="PF13910">
    <property type="entry name" value="DUF4209"/>
    <property type="match status" value="1"/>
</dbReference>
<dbReference type="PANTHER" id="PTHR31701">
    <property type="entry name" value="ENDOPLASMIC RETICULUM MEMBRANE-ASSOCIATED RNA DEGRADATION PROTEIN"/>
    <property type="match status" value="1"/>
</dbReference>